<dbReference type="Pfam" id="PF00226">
    <property type="entry name" value="DnaJ"/>
    <property type="match status" value="1"/>
</dbReference>
<feature type="region of interest" description="Disordered" evidence="1">
    <location>
        <begin position="744"/>
        <end position="776"/>
    </location>
</feature>
<feature type="compositionally biased region" description="Polar residues" evidence="1">
    <location>
        <begin position="842"/>
        <end position="852"/>
    </location>
</feature>
<sequence length="1079" mass="119462">MECNKEEAIRAKEIAEKKLLNNDFDGAQRIALKAQQLFPELENIPQLLAVCNVHCSAEKRILGSEKDWYSILQIESLADEVTIKKQYRKLALLLHPDKNKFPGAEAAFKLIGEAHLVLSDRGKRSLFDSKVGISLKSAGAKPPSRLVKTNPPAKKQFNIPNNTTNGFSTHYQTMQSNSTAHLTSFWTCCPHCNVKYLYSKDYVNKFLRCQKCLNPYVAYEIAAQGAFPVSNQSRAAAQGVPQQSNWSQPAVSKPKEDPVQGTVRMAGHKTAGSSASNLGSQVNSFSRTVESVSGTDTRTTTKVGLGNKNKDDIKSVSGVNEASAMPKEDVMKPAEAANLGNKSKKRGRKQETECSESCDTSSSSDLVDITFEDIASNTAGGQSSGVDPFHVPMRSSRHKHQVSYNENGSDDDDFESPPKRPREGKSSNGQGLQGGIVNGAPNFANPAEQGEKVPSKGGPPTGNNHVCKDQTTGHTAGAPDHSAEKVEIIDDSELDDDCPQFFNYPDPEFNDFGKGKEESCFAVDQFWACYDDVDGMPRFYAHIRKVYSAGFKLRITWLEPYPDDQGEIDWVNEELPVGCGKYTRGSSEDVTDLLTFSHQVLCDKGSTKGSLMIYPRKGETWALFKDWDIKWSSDPDNHKEYKYEVVEVVSDFVEGAGFEVVFLEKVGGFVSLFQQRSQNWNGPVLIPPNQKFRFSHRIPSFKMSCTEKGVPEGSFELDPACLPLNPEDICYPFAVEVDAENRGAKANSSCQKSSKINKSKLSGSENTPKKPADFVRSDFIEETSNLRRSPRGLKITDKELRHANTYYASSDRGSANHSNGNGAESCSEFSPSKAGKEVNIPTKESSPRKSNSIRLSLSPCGKISEELFYFFEDRSESKFEVGKIWALYTPEHKLPKMYAQIKKIVFSPLMLHIKLLECCSLPIKGIQPACGTFKVKNGKSQVLEPCSFSHLVDAEFKDNNMFAIYPKEGQVWALYTNWDTELSLSDLNSCACQLVEIIESGKSCTKVSPLVPVKYNKAVFRSRRRLRSGIETMDIQWDELARFSHQIPAFELTTEKGGSLAGAWQLDPASIPSNLVSGK</sequence>
<dbReference type="InterPro" id="IPR024593">
    <property type="entry name" value="DUF3444"/>
</dbReference>
<feature type="region of interest" description="Disordered" evidence="1">
    <location>
        <begin position="376"/>
        <end position="483"/>
    </location>
</feature>
<dbReference type="InterPro" id="IPR001623">
    <property type="entry name" value="DnaJ_domain"/>
</dbReference>
<feature type="compositionally biased region" description="Polar residues" evidence="1">
    <location>
        <begin position="271"/>
        <end position="302"/>
    </location>
</feature>
<evidence type="ECO:0000256" key="1">
    <source>
        <dbReference type="SAM" id="MobiDB-lite"/>
    </source>
</evidence>
<dbReference type="SUPFAM" id="SSF46565">
    <property type="entry name" value="Chaperone J-domain"/>
    <property type="match status" value="1"/>
</dbReference>
<organism evidence="3 4">
    <name type="scientific">Cinchona calisaya</name>
    <dbReference type="NCBI Taxonomy" id="153742"/>
    <lineage>
        <taxon>Eukaryota</taxon>
        <taxon>Viridiplantae</taxon>
        <taxon>Streptophyta</taxon>
        <taxon>Embryophyta</taxon>
        <taxon>Tracheophyta</taxon>
        <taxon>Spermatophyta</taxon>
        <taxon>Magnoliopsida</taxon>
        <taxon>eudicotyledons</taxon>
        <taxon>Gunneridae</taxon>
        <taxon>Pentapetalae</taxon>
        <taxon>asterids</taxon>
        <taxon>lamiids</taxon>
        <taxon>Gentianales</taxon>
        <taxon>Rubiaceae</taxon>
        <taxon>Cinchonoideae</taxon>
        <taxon>Cinchoneae</taxon>
        <taxon>Cinchona</taxon>
    </lineage>
</organism>
<dbReference type="CDD" id="cd06257">
    <property type="entry name" value="DnaJ"/>
    <property type="match status" value="1"/>
</dbReference>
<dbReference type="AlphaFoldDB" id="A0ABD3B321"/>
<name>A0ABD3B321_9GENT</name>
<protein>
    <recommendedName>
        <fullName evidence="2">J domain-containing protein</fullName>
    </recommendedName>
</protein>
<dbReference type="Pfam" id="PF11926">
    <property type="entry name" value="DUF3444"/>
    <property type="match status" value="2"/>
</dbReference>
<keyword evidence="4" id="KW-1185">Reference proteome</keyword>
<dbReference type="PANTHER" id="PTHR45089">
    <property type="entry name" value="DNAJ HEAT SHOCK AMINO-TERMINAL DOMAIN PROTEIN-RELATED"/>
    <property type="match status" value="1"/>
</dbReference>
<feature type="compositionally biased region" description="Polar residues" evidence="1">
    <location>
        <begin position="376"/>
        <end position="385"/>
    </location>
</feature>
<evidence type="ECO:0000313" key="3">
    <source>
        <dbReference type="EMBL" id="KAL3537952.1"/>
    </source>
</evidence>
<feature type="region of interest" description="Disordered" evidence="1">
    <location>
        <begin position="238"/>
        <end position="363"/>
    </location>
</feature>
<dbReference type="InterPro" id="IPR036869">
    <property type="entry name" value="J_dom_sf"/>
</dbReference>
<feature type="domain" description="J" evidence="2">
    <location>
        <begin position="67"/>
        <end position="131"/>
    </location>
</feature>
<dbReference type="Proteomes" id="UP001630127">
    <property type="component" value="Unassembled WGS sequence"/>
</dbReference>
<dbReference type="SMART" id="SM00271">
    <property type="entry name" value="DnaJ"/>
    <property type="match status" value="1"/>
</dbReference>
<gene>
    <name evidence="3" type="ORF">ACH5RR_001318</name>
</gene>
<dbReference type="Gene3D" id="1.10.287.110">
    <property type="entry name" value="DnaJ domain"/>
    <property type="match status" value="1"/>
</dbReference>
<feature type="compositionally biased region" description="Polar residues" evidence="1">
    <location>
        <begin position="806"/>
        <end position="830"/>
    </location>
</feature>
<feature type="compositionally biased region" description="Polar residues" evidence="1">
    <location>
        <begin position="461"/>
        <end position="474"/>
    </location>
</feature>
<proteinExistence type="predicted"/>
<reference evidence="3 4" key="1">
    <citation type="submission" date="2024-11" db="EMBL/GenBank/DDBJ databases">
        <title>A near-complete genome assembly of Cinchona calisaya.</title>
        <authorList>
            <person name="Lian D.C."/>
            <person name="Zhao X.W."/>
            <person name="Wei L."/>
        </authorList>
    </citation>
    <scope>NUCLEOTIDE SEQUENCE [LARGE SCALE GENOMIC DNA]</scope>
    <source>
        <tissue evidence="3">Nenye</tissue>
    </source>
</reference>
<dbReference type="PROSITE" id="PS50076">
    <property type="entry name" value="DNAJ_2"/>
    <property type="match status" value="1"/>
</dbReference>
<feature type="compositionally biased region" description="Basic and acidic residues" evidence="1">
    <location>
        <begin position="416"/>
        <end position="425"/>
    </location>
</feature>
<dbReference type="PANTHER" id="PTHR45089:SF57">
    <property type="entry name" value="DNAJ HEAT SHOCK N-TERMINAL DOMAIN-CONTAINING PROTEIN"/>
    <property type="match status" value="1"/>
</dbReference>
<feature type="compositionally biased region" description="Polar residues" evidence="1">
    <location>
        <begin position="746"/>
        <end position="766"/>
    </location>
</feature>
<comment type="caution">
    <text evidence="3">The sequence shown here is derived from an EMBL/GenBank/DDBJ whole genome shotgun (WGS) entry which is preliminary data.</text>
</comment>
<evidence type="ECO:0000313" key="4">
    <source>
        <dbReference type="Proteomes" id="UP001630127"/>
    </source>
</evidence>
<feature type="compositionally biased region" description="Polar residues" evidence="1">
    <location>
        <begin position="238"/>
        <end position="250"/>
    </location>
</feature>
<feature type="region of interest" description="Disordered" evidence="1">
    <location>
        <begin position="806"/>
        <end position="852"/>
    </location>
</feature>
<dbReference type="PRINTS" id="PR00625">
    <property type="entry name" value="JDOMAIN"/>
</dbReference>
<evidence type="ECO:0000259" key="2">
    <source>
        <dbReference type="PROSITE" id="PS50076"/>
    </source>
</evidence>
<feature type="compositionally biased region" description="Basic and acidic residues" evidence="1">
    <location>
        <begin position="767"/>
        <end position="776"/>
    </location>
</feature>
<accession>A0ABD3B321</accession>
<dbReference type="EMBL" id="JBJUIK010000001">
    <property type="protein sequence ID" value="KAL3537952.1"/>
    <property type="molecule type" value="Genomic_DNA"/>
</dbReference>